<dbReference type="EMBL" id="QGKW02001988">
    <property type="protein sequence ID" value="KAF2549888.1"/>
    <property type="molecule type" value="Genomic_DNA"/>
</dbReference>
<proteinExistence type="predicted"/>
<dbReference type="AlphaFoldDB" id="A0A8S9H0F5"/>
<comment type="caution">
    <text evidence="1">The sequence shown here is derived from an EMBL/GenBank/DDBJ whole genome shotgun (WGS) entry which is preliminary data.</text>
</comment>
<name>A0A8S9H0F5_BRACR</name>
<protein>
    <submittedName>
        <fullName evidence="1">Uncharacterized protein</fullName>
    </submittedName>
</protein>
<sequence>MTSQILSSCPTARIYKRPNSQTSSAKFSCCLAVTRILQHGAQTLKSTSQEELQRLRGRCPENRHPQDKLVNTIIFTAMAQQTNKTPPR</sequence>
<evidence type="ECO:0000313" key="1">
    <source>
        <dbReference type="EMBL" id="KAF2549888.1"/>
    </source>
</evidence>
<dbReference type="Proteomes" id="UP000712281">
    <property type="component" value="Unassembled WGS sequence"/>
</dbReference>
<evidence type="ECO:0000313" key="2">
    <source>
        <dbReference type="Proteomes" id="UP000712281"/>
    </source>
</evidence>
<organism evidence="1 2">
    <name type="scientific">Brassica cretica</name>
    <name type="common">Mustard</name>
    <dbReference type="NCBI Taxonomy" id="69181"/>
    <lineage>
        <taxon>Eukaryota</taxon>
        <taxon>Viridiplantae</taxon>
        <taxon>Streptophyta</taxon>
        <taxon>Embryophyta</taxon>
        <taxon>Tracheophyta</taxon>
        <taxon>Spermatophyta</taxon>
        <taxon>Magnoliopsida</taxon>
        <taxon>eudicotyledons</taxon>
        <taxon>Gunneridae</taxon>
        <taxon>Pentapetalae</taxon>
        <taxon>rosids</taxon>
        <taxon>malvids</taxon>
        <taxon>Brassicales</taxon>
        <taxon>Brassicaceae</taxon>
        <taxon>Brassiceae</taxon>
        <taxon>Brassica</taxon>
    </lineage>
</organism>
<gene>
    <name evidence="1" type="ORF">F2Q68_00037433</name>
</gene>
<reference evidence="1" key="1">
    <citation type="submission" date="2019-12" db="EMBL/GenBank/DDBJ databases">
        <title>Genome sequencing and annotation of Brassica cretica.</title>
        <authorList>
            <person name="Studholme D.J."/>
            <person name="Sarris P.F."/>
        </authorList>
    </citation>
    <scope>NUCLEOTIDE SEQUENCE</scope>
    <source>
        <strain evidence="1">PFS-001/15</strain>
        <tissue evidence="1">Leaf</tissue>
    </source>
</reference>
<accession>A0A8S9H0F5</accession>